<dbReference type="Gene3D" id="3.30.70.370">
    <property type="match status" value="1"/>
</dbReference>
<dbReference type="GO" id="GO:0097681">
    <property type="term" value="P:double-strand break repair via alternative nonhomologous end joining"/>
    <property type="evidence" value="ECO:0007669"/>
    <property type="project" value="TreeGrafter"/>
</dbReference>
<dbReference type="Pfam" id="PF20470">
    <property type="entry name" value="HTH_61"/>
    <property type="match status" value="1"/>
</dbReference>
<evidence type="ECO:0008006" key="12">
    <source>
        <dbReference type="Google" id="ProtNLM"/>
    </source>
</evidence>
<dbReference type="Pfam" id="PF00476">
    <property type="entry name" value="DNA_pol_A"/>
    <property type="match status" value="1"/>
</dbReference>
<keyword evidence="2" id="KW-0547">Nucleotide-binding</keyword>
<dbReference type="PRINTS" id="PR00868">
    <property type="entry name" value="DNAPOLI"/>
</dbReference>
<dbReference type="SMART" id="SM00487">
    <property type="entry name" value="DEXDc"/>
    <property type="match status" value="1"/>
</dbReference>
<feature type="domain" description="Helicase ATP-binding" evidence="8">
    <location>
        <begin position="72"/>
        <end position="248"/>
    </location>
</feature>
<dbReference type="PANTHER" id="PTHR10133">
    <property type="entry name" value="DNA POLYMERASE I"/>
    <property type="match status" value="1"/>
</dbReference>
<dbReference type="PROSITE" id="PS51194">
    <property type="entry name" value="HELICASE_CTER"/>
    <property type="match status" value="1"/>
</dbReference>
<evidence type="ECO:0000256" key="1">
    <source>
        <dbReference type="ARBA" id="ARBA00004123"/>
    </source>
</evidence>
<dbReference type="Gene3D" id="1.10.150.20">
    <property type="entry name" value="5' to 3' exonuclease, C-terminal subdomain"/>
    <property type="match status" value="1"/>
</dbReference>
<dbReference type="CDD" id="cd18795">
    <property type="entry name" value="SF2_C_Ski2"/>
    <property type="match status" value="1"/>
</dbReference>
<proteinExistence type="predicted"/>
<dbReference type="InterPro" id="IPR043502">
    <property type="entry name" value="DNA/RNA_pol_sf"/>
</dbReference>
<dbReference type="InterPro" id="IPR001098">
    <property type="entry name" value="DNA-dir_DNA_pol_A_palm_dom"/>
</dbReference>
<dbReference type="InterPro" id="IPR002298">
    <property type="entry name" value="DNA_polymerase_A"/>
</dbReference>
<keyword evidence="6" id="KW-0539">Nucleus</keyword>
<keyword evidence="4" id="KW-0067">ATP-binding</keyword>
<dbReference type="PROSITE" id="PS51192">
    <property type="entry name" value="HELICASE_ATP_BIND_1"/>
    <property type="match status" value="1"/>
</dbReference>
<reference evidence="10" key="1">
    <citation type="submission" date="2021-02" db="EMBL/GenBank/DDBJ databases">
        <authorList>
            <person name="Nowell W R."/>
        </authorList>
    </citation>
    <scope>NUCLEOTIDE SEQUENCE</scope>
</reference>
<feature type="region of interest" description="Disordered" evidence="7">
    <location>
        <begin position="879"/>
        <end position="901"/>
    </location>
</feature>
<dbReference type="InterPro" id="IPR046931">
    <property type="entry name" value="HTH_61"/>
</dbReference>
<evidence type="ECO:0000256" key="5">
    <source>
        <dbReference type="ARBA" id="ARBA00023204"/>
    </source>
</evidence>
<dbReference type="Pfam" id="PF00271">
    <property type="entry name" value="Helicase_C"/>
    <property type="match status" value="1"/>
</dbReference>
<accession>A0A814YHN1</accession>
<dbReference type="InterPro" id="IPR036388">
    <property type="entry name" value="WH-like_DNA-bd_sf"/>
</dbReference>
<keyword evidence="11" id="KW-1185">Reference proteome</keyword>
<dbReference type="EMBL" id="CAJNOR010001981">
    <property type="protein sequence ID" value="CAF1230024.1"/>
    <property type="molecule type" value="Genomic_DNA"/>
</dbReference>
<dbReference type="CDD" id="cd18026">
    <property type="entry name" value="DEXHc_POLQ-like"/>
    <property type="match status" value="1"/>
</dbReference>
<dbReference type="GO" id="GO:0003677">
    <property type="term" value="F:DNA binding"/>
    <property type="evidence" value="ECO:0007669"/>
    <property type="project" value="InterPro"/>
</dbReference>
<dbReference type="Gene3D" id="1.10.10.10">
    <property type="entry name" value="Winged helix-like DNA-binding domain superfamily/Winged helix DNA-binding domain"/>
    <property type="match status" value="1"/>
</dbReference>
<dbReference type="GO" id="GO:0005524">
    <property type="term" value="F:ATP binding"/>
    <property type="evidence" value="ECO:0007669"/>
    <property type="project" value="UniProtKB-KW"/>
</dbReference>
<dbReference type="GO" id="GO:0003887">
    <property type="term" value="F:DNA-directed DNA polymerase activity"/>
    <property type="evidence" value="ECO:0007669"/>
    <property type="project" value="InterPro"/>
</dbReference>
<dbReference type="SMART" id="SM00490">
    <property type="entry name" value="HELICc"/>
    <property type="match status" value="1"/>
</dbReference>
<evidence type="ECO:0000256" key="7">
    <source>
        <dbReference type="SAM" id="MobiDB-lite"/>
    </source>
</evidence>
<dbReference type="Proteomes" id="UP000663828">
    <property type="component" value="Unassembled WGS sequence"/>
</dbReference>
<evidence type="ECO:0000256" key="3">
    <source>
        <dbReference type="ARBA" id="ARBA00022763"/>
    </source>
</evidence>
<dbReference type="InterPro" id="IPR036390">
    <property type="entry name" value="WH_DNA-bd_sf"/>
</dbReference>
<evidence type="ECO:0000256" key="2">
    <source>
        <dbReference type="ARBA" id="ARBA00022741"/>
    </source>
</evidence>
<dbReference type="InterPro" id="IPR048960">
    <property type="entry name" value="POLQ-like_helical"/>
</dbReference>
<dbReference type="PANTHER" id="PTHR10133:SF62">
    <property type="entry name" value="DNA POLYMERASE THETA"/>
    <property type="match status" value="1"/>
</dbReference>
<dbReference type="InterPro" id="IPR027417">
    <property type="entry name" value="P-loop_NTPase"/>
</dbReference>
<dbReference type="FunFam" id="3.40.50.300:FF:000813">
    <property type="entry name" value="helicase POLQ-like isoform X1"/>
    <property type="match status" value="1"/>
</dbReference>
<dbReference type="Pfam" id="PF21099">
    <property type="entry name" value="POLQ_helical"/>
    <property type="match status" value="1"/>
</dbReference>
<evidence type="ECO:0000259" key="8">
    <source>
        <dbReference type="PROSITE" id="PS51192"/>
    </source>
</evidence>
<feature type="domain" description="Helicase C-terminal" evidence="9">
    <location>
        <begin position="288"/>
        <end position="503"/>
    </location>
</feature>
<dbReference type="FunFam" id="1.10.150.20:FF:000002">
    <property type="entry name" value="DNA polymerase I"/>
    <property type="match status" value="1"/>
</dbReference>
<dbReference type="Gene3D" id="1.20.1060.10">
    <property type="entry name" value="Taq DNA Polymerase, Chain T, domain 4"/>
    <property type="match status" value="1"/>
</dbReference>
<dbReference type="SUPFAM" id="SSF158702">
    <property type="entry name" value="Sec63 N-terminal domain-like"/>
    <property type="match status" value="1"/>
</dbReference>
<dbReference type="SMART" id="SM00482">
    <property type="entry name" value="POLAc"/>
    <property type="match status" value="1"/>
</dbReference>
<dbReference type="SUPFAM" id="SSF56672">
    <property type="entry name" value="DNA/RNA polymerases"/>
    <property type="match status" value="1"/>
</dbReference>
<dbReference type="SUPFAM" id="SSF46785">
    <property type="entry name" value="Winged helix' DNA-binding domain"/>
    <property type="match status" value="1"/>
</dbReference>
<feature type="compositionally biased region" description="Acidic residues" evidence="7">
    <location>
        <begin position="887"/>
        <end position="900"/>
    </location>
</feature>
<dbReference type="GO" id="GO:0005634">
    <property type="term" value="C:nucleus"/>
    <property type="evidence" value="ECO:0007669"/>
    <property type="project" value="UniProtKB-SubCell"/>
</dbReference>
<gene>
    <name evidence="10" type="ORF">XAT740_LOCUS25174</name>
</gene>
<dbReference type="SUPFAM" id="SSF52540">
    <property type="entry name" value="P-loop containing nucleoside triphosphate hydrolases"/>
    <property type="match status" value="1"/>
</dbReference>
<sequence>MATSNSFLMDSLSDSLIAAVTEISFNAPSHPPIAEKPVKPLAELNLPPSVVACYQRAGISHLFAWQADCLEKASSSGKRNFIFSAPASAGKTIVSELLLIKSVLETKRKALFIEPYVSIVQEKAAYFRRLFSSLHLRIASYAGASDSHNSFSNSHIIMCTIEKANSIINRLLSNRDDLNEIGIVIVDELHWIGETNRGYLLELLLSKLIYYNQLKTTNSPVQIIGMSATIPNLNQLAQWLHAETFETMFRPIPLEEYIKVDSVLYNKQFMPIRQLHLSERWNQGDSEGVTEIIWSVIEHDCRSVLVFCATKHWCEVLAKLLAKNFRCIMEDKQINAFDAAKLEDVLEQLRRTVGRIDENKFWILTDIDYFSFQPAGLDADLACSIPMGIAFHHAGLTIDEREIIENAYRANILRVIVCTSTLSSGVNLPARLVIIRSPLQNGRCIDLSAYLQMVGRAGRKGYDDYAESILICSKKEVDLVQKMFEQEKTKAVNSCFFETETHTSLKRALLEIIASGKANTKEQIISYIKSTFFYICANSDTSILDEQSTIDKCLRWLCHNELIRYDEKENLADENNLRYEPTQLALAVISSSINPDDGLKLVVELTKAQRNLCLENDLHLVYLIIPQHLVALIQTALDWNVFHTVWPTGAVEQHVAHLVGVNGMIVYKKAASLRIEKREFEEKLDGPRYARFFIALILNDLLNEKSMCDVIRKYECTKSFVQQLQSTTATFTCIVQTFAERLSWNNLKQLLNGFQSRLNFGVKQELCELVRVSLVNACRARQLHSDGFTTIASLANGDVHEIERSIQKAVPFQTGAQQLADERVGQKRRDQYCIFVQGRPPLTNAQAAQEIIEEAKVLLQQDLQAMGFGIVIQKASADHKSEHVSDSETDSDEDENDCEGDILSPLQSSTIQFPSLLDDKNIIVKNAYIGGKHICSEFILMIEHKETFALSCFTKKVTKSISDPGVFHINNQQELYLQYIACAFSIHKVYVIDITEDEQYFQQHRMSALIHVREKLLHRKHNVIVFNALHTLFMLSSYLSIPKVNARIIDLQICAWIKQHPIDSDRISTWIETHHSVLQFDASLNEYRDGHHRETACLKVAGEVLLYASIVPLIEQQMNKTGLWNYYINVEMPALRTMLHVLLNGVLIDHEQLANIREDLLTTMNQLELQAYRLVKRRFKLNRQKDLIKILYDELHLPMQRTPHGRVCLKKSYLNVLADKHPLPKLITEYRQVQSALDRCIDHFEQYINQPTKPQSFQRLRREASWQMERSYPYCHFFTATGRMIVTNPPLQHVPKRFVIESLKEKTVVQLRQMIIARTGKCFQLVSFDYAQLELRVLAHLSNDEKLIARLTDKADFFISLAADLLRKDENEITHEQRQNAKQVCYGILYGMSKETFARETHMNLNEAEDFMTSFYKTFPTMTQYLNEIKQRVAETGYVHSVYGRPLYFDISRTATNPVSKARMDRQAINFTIQASACDIMKVALEHINLALDRIFPFDFKTRPTPIRPVYLVLQIHDELIFEIETSSRTNEIIKTIRQEMERNDELHLVLPVKVKSGQNWESMTSVV</sequence>
<dbReference type="Pfam" id="PF00270">
    <property type="entry name" value="DEAD"/>
    <property type="match status" value="1"/>
</dbReference>
<comment type="subcellular location">
    <subcellularLocation>
        <location evidence="1">Nucleus</location>
    </subcellularLocation>
</comment>
<evidence type="ECO:0000313" key="11">
    <source>
        <dbReference type="Proteomes" id="UP000663828"/>
    </source>
</evidence>
<protein>
    <recommendedName>
        <fullName evidence="12">DNA-directed DNA polymerase</fullName>
    </recommendedName>
</protein>
<evidence type="ECO:0000256" key="4">
    <source>
        <dbReference type="ARBA" id="ARBA00022840"/>
    </source>
</evidence>
<keyword evidence="5" id="KW-0234">DNA repair</keyword>
<dbReference type="InterPro" id="IPR014001">
    <property type="entry name" value="Helicase_ATP-bd"/>
</dbReference>
<dbReference type="GO" id="GO:0006261">
    <property type="term" value="P:DNA-templated DNA replication"/>
    <property type="evidence" value="ECO:0007669"/>
    <property type="project" value="InterPro"/>
</dbReference>
<evidence type="ECO:0000313" key="10">
    <source>
        <dbReference type="EMBL" id="CAF1230024.1"/>
    </source>
</evidence>
<dbReference type="InterPro" id="IPR011545">
    <property type="entry name" value="DEAD/DEAH_box_helicase_dom"/>
</dbReference>
<keyword evidence="3" id="KW-0227">DNA damage</keyword>
<evidence type="ECO:0000259" key="9">
    <source>
        <dbReference type="PROSITE" id="PS51194"/>
    </source>
</evidence>
<organism evidence="10 11">
    <name type="scientific">Adineta ricciae</name>
    <name type="common">Rotifer</name>
    <dbReference type="NCBI Taxonomy" id="249248"/>
    <lineage>
        <taxon>Eukaryota</taxon>
        <taxon>Metazoa</taxon>
        <taxon>Spiralia</taxon>
        <taxon>Gnathifera</taxon>
        <taxon>Rotifera</taxon>
        <taxon>Eurotatoria</taxon>
        <taxon>Bdelloidea</taxon>
        <taxon>Adinetida</taxon>
        <taxon>Adinetidae</taxon>
        <taxon>Adineta</taxon>
    </lineage>
</organism>
<dbReference type="InterPro" id="IPR001650">
    <property type="entry name" value="Helicase_C-like"/>
</dbReference>
<name>A0A814YHN1_ADIRI</name>
<dbReference type="Gene3D" id="3.40.50.300">
    <property type="entry name" value="P-loop containing nucleotide triphosphate hydrolases"/>
    <property type="match status" value="2"/>
</dbReference>
<comment type="caution">
    <text evidence="10">The sequence shown here is derived from an EMBL/GenBank/DDBJ whole genome shotgun (WGS) entry which is preliminary data.</text>
</comment>
<dbReference type="Gene3D" id="1.10.3380.20">
    <property type="match status" value="1"/>
</dbReference>
<evidence type="ECO:0000256" key="6">
    <source>
        <dbReference type="ARBA" id="ARBA00023242"/>
    </source>
</evidence>